<evidence type="ECO:0000256" key="1">
    <source>
        <dbReference type="SAM" id="Phobius"/>
    </source>
</evidence>
<keyword evidence="1" id="KW-0472">Membrane</keyword>
<reference evidence="2 4" key="1">
    <citation type="submission" date="2014-11" db="EMBL/GenBank/DDBJ databases">
        <title>Pan-genome of Gallibacterium spp.</title>
        <authorList>
            <person name="Kudirkiene E."/>
            <person name="Bojesen A.M."/>
        </authorList>
    </citation>
    <scope>NUCLEOTIDE SEQUENCE [LARGE SCALE GENOMIC DNA]</scope>
    <source>
        <strain evidence="2 4">F 279</strain>
    </source>
</reference>
<feature type="transmembrane region" description="Helical" evidence="1">
    <location>
        <begin position="360"/>
        <end position="377"/>
    </location>
</feature>
<dbReference type="PATRIC" id="fig|750.22.peg.2408"/>
<gene>
    <name evidence="3" type="ORF">NCTC11413_00540</name>
    <name evidence="2" type="ORF">QV03_11750</name>
</gene>
<dbReference type="RefSeq" id="WP_018345777.1">
    <property type="nucleotide sequence ID" value="NZ_JPJK01000019.1"/>
</dbReference>
<organism evidence="2 4">
    <name type="scientific">Gallibacterium anatis</name>
    <dbReference type="NCBI Taxonomy" id="750"/>
    <lineage>
        <taxon>Bacteria</taxon>
        <taxon>Pseudomonadati</taxon>
        <taxon>Pseudomonadota</taxon>
        <taxon>Gammaproteobacteria</taxon>
        <taxon>Pasteurellales</taxon>
        <taxon>Pasteurellaceae</taxon>
        <taxon>Gallibacterium</taxon>
    </lineage>
</organism>
<evidence type="ECO:0000313" key="3">
    <source>
        <dbReference type="EMBL" id="STO37431.1"/>
    </source>
</evidence>
<dbReference type="OrthoDB" id="5681789at2"/>
<keyword evidence="1" id="KW-0812">Transmembrane</keyword>
<dbReference type="Proteomes" id="UP000092643">
    <property type="component" value="Unassembled WGS sequence"/>
</dbReference>
<dbReference type="EMBL" id="UGGZ01000001">
    <property type="protein sequence ID" value="STO37431.1"/>
    <property type="molecule type" value="Genomic_DNA"/>
</dbReference>
<name>A0A0A3A9T5_9PAST</name>
<dbReference type="AlphaFoldDB" id="A0A0A3A9T5"/>
<evidence type="ECO:0000313" key="5">
    <source>
        <dbReference type="Proteomes" id="UP000254232"/>
    </source>
</evidence>
<reference evidence="3 5" key="2">
    <citation type="submission" date="2018-06" db="EMBL/GenBank/DDBJ databases">
        <authorList>
            <consortium name="Pathogen Informatics"/>
            <person name="Doyle S."/>
        </authorList>
    </citation>
    <scope>NUCLEOTIDE SEQUENCE [LARGE SCALE GENOMIC DNA]</scope>
    <source>
        <strain evidence="3 5">NCTC11413</strain>
    </source>
</reference>
<feature type="transmembrane region" description="Helical" evidence="1">
    <location>
        <begin position="295"/>
        <end position="312"/>
    </location>
</feature>
<evidence type="ECO:0000313" key="4">
    <source>
        <dbReference type="Proteomes" id="UP000092643"/>
    </source>
</evidence>
<proteinExistence type="predicted"/>
<keyword evidence="1" id="KW-1133">Transmembrane helix</keyword>
<dbReference type="Proteomes" id="UP000254232">
    <property type="component" value="Unassembled WGS sequence"/>
</dbReference>
<dbReference type="GeneID" id="77262504"/>
<protein>
    <submittedName>
        <fullName evidence="2">Membrane protein</fullName>
    </submittedName>
</protein>
<sequence length="391" mass="45154">MTITFSDLVKIYRQSEFIENSDKAVFCSNSGEDYTLLKRLASEEYEEETAIEILSETVAVGKTVELKLRQPQFKLGRLFDNFEALIKGDMGQLHSPISQSEYFIKADKIYSGDAEKPDYYHYYEQVKQFVQQLNSMAAYVDNVNKKLVFFSKKNFELSIAINQQVETFSQSLKALTDKEIQILQGFSAWLNDEKTSSHIDAKKSILAFVFSDILQPGATIIDVLHQIVQIDKAVQKQFALYMENFSYEKFVKKLTENSEKFITKVNDSISKILPQFLGLPFLTAIPTALKSGDNWLVYIALCFYCAMCYLGLSYQKQMLDNIADDVEQFEVKGKIPDALQSDWENDKHKINELLKKQRKLYWLLLISVFLCFCYGFTKFCLQLHVIEIHCS</sequence>
<dbReference type="EMBL" id="JTJO01000080">
    <property type="protein sequence ID" value="OBW95122.1"/>
    <property type="molecule type" value="Genomic_DNA"/>
</dbReference>
<accession>A0A0A3A9T5</accession>
<evidence type="ECO:0000313" key="2">
    <source>
        <dbReference type="EMBL" id="OBW95122.1"/>
    </source>
</evidence>